<dbReference type="Proteomes" id="UP001142489">
    <property type="component" value="Unassembled WGS sequence"/>
</dbReference>
<dbReference type="EMBL" id="JAPFRF010000011">
    <property type="protein sequence ID" value="KAJ7317928.1"/>
    <property type="molecule type" value="Genomic_DNA"/>
</dbReference>
<dbReference type="GO" id="GO:0005737">
    <property type="term" value="C:cytoplasm"/>
    <property type="evidence" value="ECO:0007669"/>
    <property type="project" value="UniProtKB-SubCell"/>
</dbReference>
<dbReference type="Pfam" id="PF00097">
    <property type="entry name" value="zf-C3HC4"/>
    <property type="match status" value="1"/>
</dbReference>
<name>A0A9Q0XL13_9SAUR</name>
<evidence type="ECO:0000256" key="1">
    <source>
        <dbReference type="ARBA" id="ARBA00004496"/>
    </source>
</evidence>
<evidence type="ECO:0000256" key="3">
    <source>
        <dbReference type="ARBA" id="ARBA00022490"/>
    </source>
</evidence>
<dbReference type="SUPFAM" id="SSF57850">
    <property type="entry name" value="RING/U-box"/>
    <property type="match status" value="1"/>
</dbReference>
<dbReference type="GO" id="GO:0045087">
    <property type="term" value="P:innate immune response"/>
    <property type="evidence" value="ECO:0007669"/>
    <property type="project" value="UniProtKB-KW"/>
</dbReference>
<comment type="caution">
    <text evidence="14">The sequence shown here is derived from an EMBL/GenBank/DDBJ whole genome shotgun (WGS) entry which is preliminary data.</text>
</comment>
<dbReference type="InterPro" id="IPR051051">
    <property type="entry name" value="E3_ubiq-ligase_TRIM/RNF"/>
</dbReference>
<evidence type="ECO:0000256" key="8">
    <source>
        <dbReference type="ARBA" id="ARBA00022833"/>
    </source>
</evidence>
<evidence type="ECO:0000259" key="13">
    <source>
        <dbReference type="PROSITE" id="PS50188"/>
    </source>
</evidence>
<evidence type="ECO:0000256" key="5">
    <source>
        <dbReference type="ARBA" id="ARBA00022699"/>
    </source>
</evidence>
<dbReference type="SMART" id="SM00589">
    <property type="entry name" value="PRY"/>
    <property type="match status" value="1"/>
</dbReference>
<dbReference type="Pfam" id="PF13765">
    <property type="entry name" value="PRY"/>
    <property type="match status" value="1"/>
</dbReference>
<keyword evidence="7 11" id="KW-0863">Zinc-finger</keyword>
<keyword evidence="15" id="KW-1185">Reference proteome</keyword>
<evidence type="ECO:0000256" key="6">
    <source>
        <dbReference type="ARBA" id="ARBA00022723"/>
    </source>
</evidence>
<dbReference type="PROSITE" id="PS50089">
    <property type="entry name" value="ZF_RING_2"/>
    <property type="match status" value="1"/>
</dbReference>
<dbReference type="SMART" id="SM00184">
    <property type="entry name" value="RING"/>
    <property type="match status" value="1"/>
</dbReference>
<evidence type="ECO:0000313" key="15">
    <source>
        <dbReference type="Proteomes" id="UP001142489"/>
    </source>
</evidence>
<organism evidence="14 15">
    <name type="scientific">Phrynocephalus forsythii</name>
    <dbReference type="NCBI Taxonomy" id="171643"/>
    <lineage>
        <taxon>Eukaryota</taxon>
        <taxon>Metazoa</taxon>
        <taxon>Chordata</taxon>
        <taxon>Craniata</taxon>
        <taxon>Vertebrata</taxon>
        <taxon>Euteleostomi</taxon>
        <taxon>Lepidosauria</taxon>
        <taxon>Squamata</taxon>
        <taxon>Bifurcata</taxon>
        <taxon>Unidentata</taxon>
        <taxon>Episquamata</taxon>
        <taxon>Toxicofera</taxon>
        <taxon>Iguania</taxon>
        <taxon>Acrodonta</taxon>
        <taxon>Agamidae</taxon>
        <taxon>Agaminae</taxon>
        <taxon>Phrynocephalus</taxon>
    </lineage>
</organism>
<dbReference type="GO" id="GO:0043021">
    <property type="term" value="F:ribonucleoprotein complex binding"/>
    <property type="evidence" value="ECO:0007669"/>
    <property type="project" value="TreeGrafter"/>
</dbReference>
<keyword evidence="6" id="KW-0479">Metal-binding</keyword>
<dbReference type="InterPro" id="IPR006574">
    <property type="entry name" value="PRY"/>
</dbReference>
<dbReference type="InterPro" id="IPR017907">
    <property type="entry name" value="Znf_RING_CS"/>
</dbReference>
<keyword evidence="8" id="KW-0862">Zinc</keyword>
<proteinExistence type="inferred from homology"/>
<keyword evidence="5" id="KW-0528">Neurotoxin</keyword>
<evidence type="ECO:0000256" key="7">
    <source>
        <dbReference type="ARBA" id="ARBA00022771"/>
    </source>
</evidence>
<keyword evidence="3" id="KW-0963">Cytoplasm</keyword>
<comment type="subcellular location">
    <subcellularLocation>
        <location evidence="1">Cytoplasm</location>
    </subcellularLocation>
</comment>
<feature type="domain" description="B30.2/SPRY" evidence="13">
    <location>
        <begin position="355"/>
        <end position="546"/>
    </location>
</feature>
<evidence type="ECO:0000256" key="4">
    <source>
        <dbReference type="ARBA" id="ARBA00022588"/>
    </source>
</evidence>
<dbReference type="InterPro" id="IPR013083">
    <property type="entry name" value="Znf_RING/FYVE/PHD"/>
</dbReference>
<dbReference type="SUPFAM" id="SSF49899">
    <property type="entry name" value="Concanavalin A-like lectins/glucanases"/>
    <property type="match status" value="1"/>
</dbReference>
<evidence type="ECO:0000256" key="10">
    <source>
        <dbReference type="ARBA" id="ARBA00034460"/>
    </source>
</evidence>
<evidence type="ECO:0000313" key="14">
    <source>
        <dbReference type="EMBL" id="KAJ7317928.1"/>
    </source>
</evidence>
<dbReference type="Pfam" id="PF00622">
    <property type="entry name" value="SPRY"/>
    <property type="match status" value="1"/>
</dbReference>
<dbReference type="AlphaFoldDB" id="A0A9Q0XL13"/>
<comment type="function">
    <text evidence="10">Neurotoxin that produces dose-dependent hypolocomotion and hyperalgesia in mice. May directly act on the central nervous system, as it is 6500-fold more potent when administered intracerebroventricularly than intraperitoneal.</text>
</comment>
<dbReference type="PROSITE" id="PS00518">
    <property type="entry name" value="ZF_RING_1"/>
    <property type="match status" value="1"/>
</dbReference>
<dbReference type="SMART" id="SM00449">
    <property type="entry name" value="SPRY"/>
    <property type="match status" value="1"/>
</dbReference>
<comment type="similarity">
    <text evidence="2">Belongs to the ohanin/vespryn family.</text>
</comment>
<sequence length="546" mass="60288">MEAAGGRPAGGRVAVWLKAEDLQCPICFCLLSSPATLLCGHSFCLGCIRRWGQGRGRSCPTCTRGSLDKLPGRNVLLEMVLEKYHRAASGGGRREGRPPTPPLPLGVSSIQALAGQQPTDCGLQDVMKISELPQQIEATLKAIDSLKKGDVEMKECVSQIKSSVAEAFGFLKNYINDQEKMVLNVIDNGYRAARQKRDLIDDQLKARNEQLLELQTNSEELIKNTSLEQEACIGNPVEVADVALAVQKFNSFASVVEEFRRQLEKSVLWSYSVQLPQASMLEKCESHEIQMEVAEGEMASSSISTQSQESSQEVSSCSSAMSSFSDVDDSVLIAEPSTSGTSLGCFQREGKRSRSVVEKAGSVISSHFSQWASNITFDLKTLNERLELSEDEKKVSVSHVPTDYKHSARRFSISQVLGCRGFSAGCHYWEVITDSATGWAVGIAYEGIGNWDKLGRNELSWCVEWSNERLSAWHRDQETPISNKKLLQVGVFLDIPGNRLSFYSPTDQETLLHEFEICVVSPVYPAFWIFGMNAGESLTINDIRKS</sequence>
<dbReference type="OrthoDB" id="6270329at2759"/>
<dbReference type="InterPro" id="IPR001870">
    <property type="entry name" value="B30.2/SPRY"/>
</dbReference>
<evidence type="ECO:0000259" key="12">
    <source>
        <dbReference type="PROSITE" id="PS50089"/>
    </source>
</evidence>
<dbReference type="PANTHER" id="PTHR25465:SF41">
    <property type="entry name" value="E3 UBIQUITIN-PROTEIN LIGASE RNF135"/>
    <property type="match status" value="1"/>
</dbReference>
<evidence type="ECO:0000256" key="11">
    <source>
        <dbReference type="PROSITE-ProRule" id="PRU00175"/>
    </source>
</evidence>
<dbReference type="PANTHER" id="PTHR25465">
    <property type="entry name" value="B-BOX DOMAIN CONTAINING"/>
    <property type="match status" value="1"/>
</dbReference>
<dbReference type="InterPro" id="IPR003879">
    <property type="entry name" value="Butyrophylin_SPRY"/>
</dbReference>
<gene>
    <name evidence="14" type="ORF">JRQ81_004090</name>
</gene>
<accession>A0A9Q0XL13</accession>
<feature type="domain" description="RING-type" evidence="12">
    <location>
        <begin position="24"/>
        <end position="63"/>
    </location>
</feature>
<dbReference type="Gene3D" id="2.60.120.920">
    <property type="match status" value="1"/>
</dbReference>
<protein>
    <recommendedName>
        <fullName evidence="16">E3 ubiquitin-protein ligase RNF135</fullName>
    </recommendedName>
</protein>
<dbReference type="InterPro" id="IPR013320">
    <property type="entry name" value="ConA-like_dom_sf"/>
</dbReference>
<dbReference type="InterPro" id="IPR001841">
    <property type="entry name" value="Znf_RING"/>
</dbReference>
<keyword evidence="9" id="KW-0391">Immunity</keyword>
<keyword evidence="5" id="KW-0800">Toxin</keyword>
<dbReference type="GO" id="GO:0008270">
    <property type="term" value="F:zinc ion binding"/>
    <property type="evidence" value="ECO:0007669"/>
    <property type="project" value="UniProtKB-KW"/>
</dbReference>
<evidence type="ECO:0000256" key="9">
    <source>
        <dbReference type="ARBA" id="ARBA00022859"/>
    </source>
</evidence>
<reference evidence="14" key="1">
    <citation type="journal article" date="2023" name="DNA Res.">
        <title>Chromosome-level genome assembly of Phrynocephalus forsythii using third-generation DNA sequencing and Hi-C analysis.</title>
        <authorList>
            <person name="Qi Y."/>
            <person name="Zhao W."/>
            <person name="Zhao Y."/>
            <person name="Niu C."/>
            <person name="Cao S."/>
            <person name="Zhang Y."/>
        </authorList>
    </citation>
    <scope>NUCLEOTIDE SEQUENCE</scope>
    <source>
        <tissue evidence="14">Muscle</tissue>
    </source>
</reference>
<dbReference type="PRINTS" id="PR01407">
    <property type="entry name" value="BUTYPHLNCDUF"/>
</dbReference>
<dbReference type="GO" id="GO:0004842">
    <property type="term" value="F:ubiquitin-protein transferase activity"/>
    <property type="evidence" value="ECO:0007669"/>
    <property type="project" value="TreeGrafter"/>
</dbReference>
<evidence type="ECO:0000256" key="2">
    <source>
        <dbReference type="ARBA" id="ARBA00009651"/>
    </source>
</evidence>
<dbReference type="PROSITE" id="PS50188">
    <property type="entry name" value="B302_SPRY"/>
    <property type="match status" value="1"/>
</dbReference>
<dbReference type="InterPro" id="IPR003877">
    <property type="entry name" value="SPRY_dom"/>
</dbReference>
<dbReference type="Gene3D" id="3.30.40.10">
    <property type="entry name" value="Zinc/RING finger domain, C3HC4 (zinc finger)"/>
    <property type="match status" value="1"/>
</dbReference>
<dbReference type="InterPro" id="IPR043136">
    <property type="entry name" value="B30.2/SPRY_sf"/>
</dbReference>
<evidence type="ECO:0008006" key="16">
    <source>
        <dbReference type="Google" id="ProtNLM"/>
    </source>
</evidence>
<dbReference type="InterPro" id="IPR018957">
    <property type="entry name" value="Znf_C3HC4_RING-type"/>
</dbReference>
<dbReference type="GO" id="GO:0045088">
    <property type="term" value="P:regulation of innate immune response"/>
    <property type="evidence" value="ECO:0007669"/>
    <property type="project" value="TreeGrafter"/>
</dbReference>
<keyword evidence="4" id="KW-0399">Innate immunity</keyword>